<accession>A0ABP8I480</accession>
<evidence type="ECO:0000259" key="5">
    <source>
        <dbReference type="PROSITE" id="PS01124"/>
    </source>
</evidence>
<gene>
    <name evidence="6" type="ORF">GCM10023150_16850</name>
</gene>
<protein>
    <recommendedName>
        <fullName evidence="5">HTH araC/xylS-type domain-containing protein</fullName>
    </recommendedName>
</protein>
<dbReference type="InterPro" id="IPR009057">
    <property type="entry name" value="Homeodomain-like_sf"/>
</dbReference>
<evidence type="ECO:0000256" key="4">
    <source>
        <dbReference type="SAM" id="Phobius"/>
    </source>
</evidence>
<dbReference type="InterPro" id="IPR018060">
    <property type="entry name" value="HTH_AraC"/>
</dbReference>
<dbReference type="InterPro" id="IPR018062">
    <property type="entry name" value="HTH_AraC-typ_CS"/>
</dbReference>
<proteinExistence type="predicted"/>
<name>A0ABP8I480_9GAMM</name>
<evidence type="ECO:0000256" key="1">
    <source>
        <dbReference type="ARBA" id="ARBA00023015"/>
    </source>
</evidence>
<keyword evidence="3" id="KW-0804">Transcription</keyword>
<evidence type="ECO:0000256" key="2">
    <source>
        <dbReference type="ARBA" id="ARBA00023125"/>
    </source>
</evidence>
<keyword evidence="4" id="KW-1133">Transmembrane helix</keyword>
<sequence length="194" mass="22138">MIESRRKTRRYLLVMSILSTLSAIVFGSILLHKYQATVNVLSIWPSIIGLALWLLSIEPSKFNFYSKFKADSINLNSKDKILKQKLDTEIIENKCYLESSLTIESLAKRLGVSAYRLREFINQKLGYTNFSSYINQFRVESIKLALANPDNAHIPVLTLALDHGFNSLSPFNRAFKATEGMTPTQFRQKTLKTP</sequence>
<dbReference type="Proteomes" id="UP001501294">
    <property type="component" value="Unassembled WGS sequence"/>
</dbReference>
<evidence type="ECO:0000256" key="3">
    <source>
        <dbReference type="ARBA" id="ARBA00023163"/>
    </source>
</evidence>
<dbReference type="SUPFAM" id="SSF46689">
    <property type="entry name" value="Homeodomain-like"/>
    <property type="match status" value="1"/>
</dbReference>
<dbReference type="SMART" id="SM00342">
    <property type="entry name" value="HTH_ARAC"/>
    <property type="match status" value="1"/>
</dbReference>
<keyword evidence="1" id="KW-0805">Transcription regulation</keyword>
<feature type="transmembrane region" description="Helical" evidence="4">
    <location>
        <begin position="12"/>
        <end position="31"/>
    </location>
</feature>
<dbReference type="PANTHER" id="PTHR43280">
    <property type="entry name" value="ARAC-FAMILY TRANSCRIPTIONAL REGULATOR"/>
    <property type="match status" value="1"/>
</dbReference>
<evidence type="ECO:0000313" key="7">
    <source>
        <dbReference type="Proteomes" id="UP001501294"/>
    </source>
</evidence>
<dbReference type="EMBL" id="BAABFU010000002">
    <property type="protein sequence ID" value="GAA4350761.1"/>
    <property type="molecule type" value="Genomic_DNA"/>
</dbReference>
<comment type="caution">
    <text evidence="6">The sequence shown here is derived from an EMBL/GenBank/DDBJ whole genome shotgun (WGS) entry which is preliminary data.</text>
</comment>
<feature type="domain" description="HTH araC/xylS-type" evidence="5">
    <location>
        <begin position="97"/>
        <end position="189"/>
    </location>
</feature>
<keyword evidence="4" id="KW-0812">Transmembrane</keyword>
<organism evidence="6 7">
    <name type="scientific">Kangiella taiwanensis</name>
    <dbReference type="NCBI Taxonomy" id="1079179"/>
    <lineage>
        <taxon>Bacteria</taxon>
        <taxon>Pseudomonadati</taxon>
        <taxon>Pseudomonadota</taxon>
        <taxon>Gammaproteobacteria</taxon>
        <taxon>Kangiellales</taxon>
        <taxon>Kangiellaceae</taxon>
        <taxon>Kangiella</taxon>
    </lineage>
</organism>
<keyword evidence="2" id="KW-0238">DNA-binding</keyword>
<dbReference type="Pfam" id="PF12833">
    <property type="entry name" value="HTH_18"/>
    <property type="match status" value="1"/>
</dbReference>
<evidence type="ECO:0000313" key="6">
    <source>
        <dbReference type="EMBL" id="GAA4350761.1"/>
    </source>
</evidence>
<keyword evidence="4" id="KW-0472">Membrane</keyword>
<dbReference type="Gene3D" id="1.10.10.60">
    <property type="entry name" value="Homeodomain-like"/>
    <property type="match status" value="2"/>
</dbReference>
<feature type="transmembrane region" description="Helical" evidence="4">
    <location>
        <begin position="37"/>
        <end position="57"/>
    </location>
</feature>
<dbReference type="PROSITE" id="PS00041">
    <property type="entry name" value="HTH_ARAC_FAMILY_1"/>
    <property type="match status" value="1"/>
</dbReference>
<reference evidence="7" key="1">
    <citation type="journal article" date="2019" name="Int. J. Syst. Evol. Microbiol.">
        <title>The Global Catalogue of Microorganisms (GCM) 10K type strain sequencing project: providing services to taxonomists for standard genome sequencing and annotation.</title>
        <authorList>
            <consortium name="The Broad Institute Genomics Platform"/>
            <consortium name="The Broad Institute Genome Sequencing Center for Infectious Disease"/>
            <person name="Wu L."/>
            <person name="Ma J."/>
        </authorList>
    </citation>
    <scope>NUCLEOTIDE SEQUENCE [LARGE SCALE GENOMIC DNA]</scope>
    <source>
        <strain evidence="7">JCM 17727</strain>
    </source>
</reference>
<keyword evidence="7" id="KW-1185">Reference proteome</keyword>
<dbReference type="PROSITE" id="PS01124">
    <property type="entry name" value="HTH_ARAC_FAMILY_2"/>
    <property type="match status" value="1"/>
</dbReference>
<dbReference type="PANTHER" id="PTHR43280:SF29">
    <property type="entry name" value="ARAC-FAMILY TRANSCRIPTIONAL REGULATOR"/>
    <property type="match status" value="1"/>
</dbReference>